<dbReference type="Gene3D" id="2.60.260.20">
    <property type="entry name" value="Urease metallochaperone UreE, N-terminal domain"/>
    <property type="match status" value="2"/>
</dbReference>
<dbReference type="PRINTS" id="PR00625">
    <property type="entry name" value="JDOMAIN"/>
</dbReference>
<evidence type="ECO:0000259" key="8">
    <source>
        <dbReference type="PROSITE" id="PS51188"/>
    </source>
</evidence>
<dbReference type="SMART" id="SM00271">
    <property type="entry name" value="DnaJ"/>
    <property type="match status" value="1"/>
</dbReference>
<keyword evidence="4 6" id="KW-0862">Zinc</keyword>
<proteinExistence type="inferred from homology"/>
<dbReference type="PANTHER" id="PTHR43096:SF26">
    <property type="entry name" value="CR-TYPE DOMAIN-CONTAINING PROTEIN"/>
    <property type="match status" value="1"/>
</dbReference>
<sequence>MAASPLSPALGLPFLSNSAAPAGRTFLCCAFRTGLASRASRVSHEDEALFASVAPRFRRSRCRCRPRPDRPSRRRGMVVMAKGSDYYATLNLRRNATLQEIKTAYRSLARKYHPDMNKSPGAEEKFKEISAAYEVLSDDEKRSLYDRFGEAGLQGDYGGSGVGPQGVDPFEVFDAYFGESNGFFSGRDSGGINFGASNRRQNLDIRYDLSLSFEESVFGGRKEIGIACLETCDSCNGTGAKSTTSINLCTDCGGRGGVMRTQRTPFGVVSQVSTCSKCGGDGKIITENCRKCNGEGRLQKKRSVVVDIPPGVHDGVTMQVRGEGNFDKERGMAGDLYVFVHVAEKSGIRREGLNLYSDVIIDYTKAILGTVVQVETINGYRDLHIPPGTQPGEMLKLPNMGVPNMKKPSVRGDHHFV</sequence>
<evidence type="ECO:0000313" key="9">
    <source>
        <dbReference type="EMBL" id="CAA7394918.1"/>
    </source>
</evidence>
<feature type="zinc finger region" description="CR-type" evidence="6">
    <location>
        <begin position="219"/>
        <end position="301"/>
    </location>
</feature>
<dbReference type="PROSITE" id="PS51188">
    <property type="entry name" value="ZF_CR"/>
    <property type="match status" value="1"/>
</dbReference>
<dbReference type="InterPro" id="IPR036869">
    <property type="entry name" value="J_dom_sf"/>
</dbReference>
<reference evidence="9" key="1">
    <citation type="submission" date="2020-02" db="EMBL/GenBank/DDBJ databases">
        <authorList>
            <person name="Scholz U."/>
            <person name="Mascher M."/>
            <person name="Fiebig A."/>
        </authorList>
    </citation>
    <scope>NUCLEOTIDE SEQUENCE</scope>
</reference>
<dbReference type="GO" id="GO:0051082">
    <property type="term" value="F:unfolded protein binding"/>
    <property type="evidence" value="ECO:0007669"/>
    <property type="project" value="InterPro"/>
</dbReference>
<dbReference type="Pfam" id="PF00226">
    <property type="entry name" value="DnaJ"/>
    <property type="match status" value="1"/>
</dbReference>
<evidence type="ECO:0000313" key="10">
    <source>
        <dbReference type="Proteomes" id="UP000663760"/>
    </source>
</evidence>
<dbReference type="InterPro" id="IPR036410">
    <property type="entry name" value="HSP_DnaJ_Cys-rich_dom_sf"/>
</dbReference>
<protein>
    <submittedName>
        <fullName evidence="9">Uncharacterized protein</fullName>
    </submittedName>
</protein>
<dbReference type="Pfam" id="PF00684">
    <property type="entry name" value="DnaJ_CXXCXGXG"/>
    <property type="match status" value="1"/>
</dbReference>
<dbReference type="FunFam" id="1.10.287.110:FF:000037">
    <property type="entry name" value="Chaperone protein dnaJ A6 chloroplastic"/>
    <property type="match status" value="1"/>
</dbReference>
<dbReference type="CDD" id="cd10719">
    <property type="entry name" value="DnaJ_zf"/>
    <property type="match status" value="1"/>
</dbReference>
<dbReference type="PANTHER" id="PTHR43096">
    <property type="entry name" value="DNAJ HOMOLOG 1, MITOCHONDRIAL-RELATED"/>
    <property type="match status" value="1"/>
</dbReference>
<dbReference type="SUPFAM" id="SSF46565">
    <property type="entry name" value="Chaperone J-domain"/>
    <property type="match status" value="1"/>
</dbReference>
<keyword evidence="2" id="KW-0677">Repeat</keyword>
<dbReference type="GO" id="GO:0031072">
    <property type="term" value="F:heat shock protein binding"/>
    <property type="evidence" value="ECO:0007669"/>
    <property type="project" value="InterPro"/>
</dbReference>
<keyword evidence="5" id="KW-0143">Chaperone</keyword>
<keyword evidence="3 6" id="KW-0863">Zinc-finger</keyword>
<accession>A0A7I8KCV6</accession>
<dbReference type="InterPro" id="IPR002939">
    <property type="entry name" value="DnaJ_C"/>
</dbReference>
<evidence type="ECO:0000256" key="2">
    <source>
        <dbReference type="ARBA" id="ARBA00022737"/>
    </source>
</evidence>
<dbReference type="AlphaFoldDB" id="A0A7I8KCV6"/>
<dbReference type="CDD" id="cd06257">
    <property type="entry name" value="DnaJ"/>
    <property type="match status" value="1"/>
</dbReference>
<evidence type="ECO:0000256" key="4">
    <source>
        <dbReference type="ARBA" id="ARBA00022833"/>
    </source>
</evidence>
<dbReference type="InterPro" id="IPR001305">
    <property type="entry name" value="HSP_DnaJ_Cys-rich_dom"/>
</dbReference>
<dbReference type="Gene3D" id="1.10.287.110">
    <property type="entry name" value="DnaJ domain"/>
    <property type="match status" value="1"/>
</dbReference>
<dbReference type="SUPFAM" id="SSF57938">
    <property type="entry name" value="DnaJ/Hsp40 cysteine-rich domain"/>
    <property type="match status" value="1"/>
</dbReference>
<dbReference type="GO" id="GO:0005524">
    <property type="term" value="F:ATP binding"/>
    <property type="evidence" value="ECO:0007669"/>
    <property type="project" value="InterPro"/>
</dbReference>
<dbReference type="Pfam" id="PF01556">
    <property type="entry name" value="DnaJ_C"/>
    <property type="match status" value="1"/>
</dbReference>
<evidence type="ECO:0000256" key="1">
    <source>
        <dbReference type="ARBA" id="ARBA00022723"/>
    </source>
</evidence>
<dbReference type="InterPro" id="IPR001623">
    <property type="entry name" value="DnaJ_domain"/>
</dbReference>
<dbReference type="HAMAP" id="MF_01152">
    <property type="entry name" value="DnaJ"/>
    <property type="match status" value="1"/>
</dbReference>
<dbReference type="GO" id="GO:0009535">
    <property type="term" value="C:chloroplast thylakoid membrane"/>
    <property type="evidence" value="ECO:0007669"/>
    <property type="project" value="TreeGrafter"/>
</dbReference>
<evidence type="ECO:0000259" key="7">
    <source>
        <dbReference type="PROSITE" id="PS50076"/>
    </source>
</evidence>
<dbReference type="InterPro" id="IPR012724">
    <property type="entry name" value="DnaJ"/>
</dbReference>
<dbReference type="CDD" id="cd10747">
    <property type="entry name" value="DnaJ_C"/>
    <property type="match status" value="1"/>
</dbReference>
<dbReference type="GO" id="GO:0042026">
    <property type="term" value="P:protein refolding"/>
    <property type="evidence" value="ECO:0007669"/>
    <property type="project" value="TreeGrafter"/>
</dbReference>
<dbReference type="GO" id="GO:0009408">
    <property type="term" value="P:response to heat"/>
    <property type="evidence" value="ECO:0007669"/>
    <property type="project" value="InterPro"/>
</dbReference>
<dbReference type="PROSITE" id="PS50076">
    <property type="entry name" value="DNAJ_2"/>
    <property type="match status" value="1"/>
</dbReference>
<dbReference type="GO" id="GO:0008270">
    <property type="term" value="F:zinc ion binding"/>
    <property type="evidence" value="ECO:0007669"/>
    <property type="project" value="UniProtKB-KW"/>
</dbReference>
<organism evidence="9 10">
    <name type="scientific">Spirodela intermedia</name>
    <name type="common">Intermediate duckweed</name>
    <dbReference type="NCBI Taxonomy" id="51605"/>
    <lineage>
        <taxon>Eukaryota</taxon>
        <taxon>Viridiplantae</taxon>
        <taxon>Streptophyta</taxon>
        <taxon>Embryophyta</taxon>
        <taxon>Tracheophyta</taxon>
        <taxon>Spermatophyta</taxon>
        <taxon>Magnoliopsida</taxon>
        <taxon>Liliopsida</taxon>
        <taxon>Araceae</taxon>
        <taxon>Lemnoideae</taxon>
        <taxon>Spirodela</taxon>
    </lineage>
</organism>
<evidence type="ECO:0000256" key="6">
    <source>
        <dbReference type="PROSITE-ProRule" id="PRU00546"/>
    </source>
</evidence>
<keyword evidence="1 6" id="KW-0479">Metal-binding</keyword>
<feature type="domain" description="J" evidence="7">
    <location>
        <begin position="85"/>
        <end position="149"/>
    </location>
</feature>
<evidence type="ECO:0000256" key="5">
    <source>
        <dbReference type="ARBA" id="ARBA00023186"/>
    </source>
</evidence>
<feature type="domain" description="CR-type" evidence="8">
    <location>
        <begin position="219"/>
        <end position="301"/>
    </location>
</feature>
<dbReference type="InterPro" id="IPR008971">
    <property type="entry name" value="HSP40/DnaJ_pept-bd"/>
</dbReference>
<gene>
    <name evidence="9" type="ORF">SI8410_04005579</name>
</gene>
<dbReference type="InterPro" id="IPR018253">
    <property type="entry name" value="DnaJ_domain_CS"/>
</dbReference>
<dbReference type="SUPFAM" id="SSF49493">
    <property type="entry name" value="HSP40/DnaJ peptide-binding domain"/>
    <property type="match status" value="2"/>
</dbReference>
<keyword evidence="10" id="KW-1185">Reference proteome</keyword>
<dbReference type="Proteomes" id="UP000663760">
    <property type="component" value="Chromosome 4"/>
</dbReference>
<dbReference type="GO" id="GO:0005783">
    <property type="term" value="C:endoplasmic reticulum"/>
    <property type="evidence" value="ECO:0007669"/>
    <property type="project" value="UniProtKB-ARBA"/>
</dbReference>
<dbReference type="PROSITE" id="PS00636">
    <property type="entry name" value="DNAJ_1"/>
    <property type="match status" value="1"/>
</dbReference>
<dbReference type="OrthoDB" id="10256793at2759"/>
<dbReference type="Gene3D" id="2.10.230.10">
    <property type="entry name" value="Heat shock protein DnaJ, cysteine-rich domain"/>
    <property type="match status" value="1"/>
</dbReference>
<name>A0A7I8KCV6_SPIIN</name>
<dbReference type="FunFam" id="2.10.230.10:FF:000002">
    <property type="entry name" value="Molecular chaperone DnaJ"/>
    <property type="match status" value="1"/>
</dbReference>
<evidence type="ECO:0000256" key="3">
    <source>
        <dbReference type="ARBA" id="ARBA00022771"/>
    </source>
</evidence>
<dbReference type="EMBL" id="LR746267">
    <property type="protein sequence ID" value="CAA7394918.1"/>
    <property type="molecule type" value="Genomic_DNA"/>
</dbReference>